<protein>
    <submittedName>
        <fullName evidence="2">Uncharacterized protein</fullName>
    </submittedName>
</protein>
<dbReference type="RefSeq" id="WP_015201305.1">
    <property type="nucleotide sequence ID" value="NC_019753.1"/>
</dbReference>
<dbReference type="KEGG" id="cep:Cri9333_0161"/>
<dbReference type="Proteomes" id="UP000010472">
    <property type="component" value="Chromosome"/>
</dbReference>
<evidence type="ECO:0000313" key="2">
    <source>
        <dbReference type="EMBL" id="AFZ11161.1"/>
    </source>
</evidence>
<evidence type="ECO:0000256" key="1">
    <source>
        <dbReference type="SAM" id="SignalP"/>
    </source>
</evidence>
<dbReference type="STRING" id="1173022.Cri9333_0161"/>
<evidence type="ECO:0000313" key="3">
    <source>
        <dbReference type="Proteomes" id="UP000010472"/>
    </source>
</evidence>
<dbReference type="OrthoDB" id="5193828at2"/>
<dbReference type="EMBL" id="CP003620">
    <property type="protein sequence ID" value="AFZ11161.1"/>
    <property type="molecule type" value="Genomic_DNA"/>
</dbReference>
<keyword evidence="1" id="KW-0732">Signal</keyword>
<organism evidence="2 3">
    <name type="scientific">Crinalium epipsammum PCC 9333</name>
    <dbReference type="NCBI Taxonomy" id="1173022"/>
    <lineage>
        <taxon>Bacteria</taxon>
        <taxon>Bacillati</taxon>
        <taxon>Cyanobacteriota</taxon>
        <taxon>Cyanophyceae</taxon>
        <taxon>Gomontiellales</taxon>
        <taxon>Gomontiellaceae</taxon>
        <taxon>Crinalium</taxon>
    </lineage>
</organism>
<sequence length="179" mass="19211">MLNKSKLLTIIIGSIALFSLNIPANAAPKITNQSKVLINGIGSVQVGMTVAQASKAAGTKLVSSGSIEPQCSYYNLQNGTKDIAFMVTNGRIARVDVLKGRISTASGARIGDTEARIKALYAGQIQVSPHKYTNGHYLTFVPKDKSDKNFGLVFETDGKRVTQYRSGKQPELQFVEGCS</sequence>
<gene>
    <name evidence="2" type="ORF">Cri9333_0161</name>
</gene>
<name>K9VTA7_9CYAN</name>
<feature type="signal peptide" evidence="1">
    <location>
        <begin position="1"/>
        <end position="26"/>
    </location>
</feature>
<dbReference type="HOGENOM" id="CLU_1418884_0_0_3"/>
<accession>K9VTA7</accession>
<dbReference type="AlphaFoldDB" id="K9VTA7"/>
<reference evidence="2 3" key="1">
    <citation type="submission" date="2012-06" db="EMBL/GenBank/DDBJ databases">
        <title>Finished chromosome of genome of Crinalium epipsammum PCC 9333.</title>
        <authorList>
            <consortium name="US DOE Joint Genome Institute"/>
            <person name="Gugger M."/>
            <person name="Coursin T."/>
            <person name="Rippka R."/>
            <person name="Tandeau De Marsac N."/>
            <person name="Huntemann M."/>
            <person name="Wei C.-L."/>
            <person name="Han J."/>
            <person name="Detter J.C."/>
            <person name="Han C."/>
            <person name="Tapia R."/>
            <person name="Davenport K."/>
            <person name="Daligault H."/>
            <person name="Erkkila T."/>
            <person name="Gu W."/>
            <person name="Munk A.C.C."/>
            <person name="Teshima H."/>
            <person name="Xu Y."/>
            <person name="Chain P."/>
            <person name="Chen A."/>
            <person name="Krypides N."/>
            <person name="Mavromatis K."/>
            <person name="Markowitz V."/>
            <person name="Szeto E."/>
            <person name="Ivanova N."/>
            <person name="Mikhailova N."/>
            <person name="Ovchinnikova G."/>
            <person name="Pagani I."/>
            <person name="Pati A."/>
            <person name="Goodwin L."/>
            <person name="Peters L."/>
            <person name="Pitluck S."/>
            <person name="Woyke T."/>
            <person name="Kerfeld C."/>
        </authorList>
    </citation>
    <scope>NUCLEOTIDE SEQUENCE [LARGE SCALE GENOMIC DNA]</scope>
    <source>
        <strain evidence="2 3">PCC 9333</strain>
    </source>
</reference>
<feature type="chain" id="PRO_5003937775" evidence="1">
    <location>
        <begin position="27"/>
        <end position="179"/>
    </location>
</feature>
<proteinExistence type="predicted"/>
<dbReference type="eggNOG" id="ENOG5030YCI">
    <property type="taxonomic scope" value="Bacteria"/>
</dbReference>
<keyword evidence="3" id="KW-1185">Reference proteome</keyword>